<protein>
    <submittedName>
        <fullName evidence="1">Uncharacterized protein</fullName>
    </submittedName>
</protein>
<evidence type="ECO:0000313" key="2">
    <source>
        <dbReference type="Proteomes" id="UP000815677"/>
    </source>
</evidence>
<evidence type="ECO:0000313" key="1">
    <source>
        <dbReference type="EMBL" id="GAT51437.1"/>
    </source>
</evidence>
<gene>
    <name evidence="1" type="ORF">MCHLO_08581</name>
</gene>
<proteinExistence type="predicted"/>
<keyword evidence="2" id="KW-1185">Reference proteome</keyword>
<dbReference type="EMBL" id="DF847200">
    <property type="protein sequence ID" value="GAT51437.1"/>
    <property type="molecule type" value="Genomic_DNA"/>
</dbReference>
<name>A0ABQ0LK16_MYCCL</name>
<sequence>MSPMHLCAVKRRAKVPAKSSSIRYEPPPLPNDDAGAALLFLRPTHATGSQSVALCRLGGFPLAHDHWATACWARSHRTRMTPVAQLVRRGTDAESTCRFGDDTSPSRQLVWLPFSATDGRCWGIGSVPPHGERQLMLFHLESAGASIYSVGATPFGT</sequence>
<reference evidence="1" key="1">
    <citation type="submission" date="2014-09" db="EMBL/GenBank/DDBJ databases">
        <title>Genome sequence of the luminous mushroom Mycena chlorophos for searching fungal bioluminescence genes.</title>
        <authorList>
            <person name="Tanaka Y."/>
            <person name="Kasuga D."/>
            <person name="Oba Y."/>
            <person name="Hase S."/>
            <person name="Sato K."/>
            <person name="Oba Y."/>
            <person name="Sakakibara Y."/>
        </authorList>
    </citation>
    <scope>NUCLEOTIDE SEQUENCE</scope>
</reference>
<dbReference type="Proteomes" id="UP000815677">
    <property type="component" value="Unassembled WGS sequence"/>
</dbReference>
<accession>A0ABQ0LK16</accession>
<organism evidence="1 2">
    <name type="scientific">Mycena chlorophos</name>
    <name type="common">Agaric fungus</name>
    <name type="synonym">Agaricus chlorophos</name>
    <dbReference type="NCBI Taxonomy" id="658473"/>
    <lineage>
        <taxon>Eukaryota</taxon>
        <taxon>Fungi</taxon>
        <taxon>Dikarya</taxon>
        <taxon>Basidiomycota</taxon>
        <taxon>Agaricomycotina</taxon>
        <taxon>Agaricomycetes</taxon>
        <taxon>Agaricomycetidae</taxon>
        <taxon>Agaricales</taxon>
        <taxon>Marasmiineae</taxon>
        <taxon>Mycenaceae</taxon>
        <taxon>Mycena</taxon>
    </lineage>
</organism>